<dbReference type="Pfam" id="PF07494">
    <property type="entry name" value="Reg_prop"/>
    <property type="match status" value="2"/>
</dbReference>
<name>A0A5J4P7M4_9ZZZZ</name>
<dbReference type="AlphaFoldDB" id="A0A5J4P7M4"/>
<protein>
    <recommendedName>
        <fullName evidence="2">Histidine kinase</fullName>
    </recommendedName>
</protein>
<dbReference type="EMBL" id="SNRY01010669">
    <property type="protein sequence ID" value="KAA6305477.1"/>
    <property type="molecule type" value="Genomic_DNA"/>
</dbReference>
<evidence type="ECO:0008006" key="2">
    <source>
        <dbReference type="Google" id="ProtNLM"/>
    </source>
</evidence>
<evidence type="ECO:0000313" key="1">
    <source>
        <dbReference type="EMBL" id="KAA6305477.1"/>
    </source>
</evidence>
<reference evidence="1" key="1">
    <citation type="submission" date="2019-03" db="EMBL/GenBank/DDBJ databases">
        <title>Single cell metagenomics reveals metabolic interactions within the superorganism composed of flagellate Streblomastix strix and complex community of Bacteroidetes bacteria on its surface.</title>
        <authorList>
            <person name="Treitli S.C."/>
            <person name="Kolisko M."/>
            <person name="Husnik F."/>
            <person name="Keeling P."/>
            <person name="Hampl V."/>
        </authorList>
    </citation>
    <scope>NUCLEOTIDE SEQUENCE</scope>
    <source>
        <strain evidence="1">STM</strain>
    </source>
</reference>
<accession>A0A5J4P7M4</accession>
<comment type="caution">
    <text evidence="1">The sequence shown here is derived from an EMBL/GenBank/DDBJ whole genome shotgun (WGS) entry which is preliminary data.</text>
</comment>
<dbReference type="InterPro" id="IPR011110">
    <property type="entry name" value="Reg_prop"/>
</dbReference>
<proteinExistence type="predicted"/>
<sequence length="197" mass="23138">MNILDKKNYQIRHWESEEIRDQWIKSMTVTSDGSIWIGTLTQIYRYNPDLSLRKQYDNSLPASSINSIFEDTTGDLWVALWRAGLYKYDAVTDTFVRFPAIGKINNPFKIFQDNRKQHWIGTWGDGVYLFNPEKKGDEMYIHQEITGKERGSPENTFYSIVQDDVNNYIWLMSISGLYALQYTKEGNLKEVDVSYLF</sequence>
<dbReference type="InterPro" id="IPR015943">
    <property type="entry name" value="WD40/YVTN_repeat-like_dom_sf"/>
</dbReference>
<dbReference type="SUPFAM" id="SSF63829">
    <property type="entry name" value="Calcium-dependent phosphotriesterase"/>
    <property type="match status" value="1"/>
</dbReference>
<dbReference type="Gene3D" id="2.130.10.10">
    <property type="entry name" value="YVTN repeat-like/Quinoprotein amine dehydrogenase"/>
    <property type="match status" value="1"/>
</dbReference>
<organism evidence="1">
    <name type="scientific">termite gut metagenome</name>
    <dbReference type="NCBI Taxonomy" id="433724"/>
    <lineage>
        <taxon>unclassified sequences</taxon>
        <taxon>metagenomes</taxon>
        <taxon>organismal metagenomes</taxon>
    </lineage>
</organism>
<gene>
    <name evidence="1" type="ORF">EZS27_042870</name>
</gene>
<feature type="non-terminal residue" evidence="1">
    <location>
        <position position="197"/>
    </location>
</feature>